<sequence length="289" mass="31868">MGSSSTTQNTQNVAFVSSNNIDNTNKAVNTAHSISAASSKTNASNLPNVDSLSDAVIYSFFARDGLTVADGNVDYKSQKILAENRKESMATKHQDYKNREVPRRTVPVEDTTSNALVSQCDGLGYDWSDQAKEGPTSFALMAYTSSSSSSSDTKLRQKFEKTKKEKDDLKLTLEKFQDSSKNINRLLDSQRSDKSKTGLGYDSQVLENQINDKNNTGEGYHAIPPPYTGNFMPPKPDLVFVDEHVVSESDTSLHDIRKNKVKTSETTIRNVSAPIIKDCVSDSEDEDEI</sequence>
<dbReference type="EMBL" id="BKCJ010008435">
    <property type="protein sequence ID" value="GEU82206.1"/>
    <property type="molecule type" value="Genomic_DNA"/>
</dbReference>
<gene>
    <name evidence="1" type="ORF">Tci_054184</name>
</gene>
<evidence type="ECO:0000313" key="1">
    <source>
        <dbReference type="EMBL" id="GEU82206.1"/>
    </source>
</evidence>
<reference evidence="1" key="1">
    <citation type="journal article" date="2019" name="Sci. Rep.">
        <title>Draft genome of Tanacetum cinerariifolium, the natural source of mosquito coil.</title>
        <authorList>
            <person name="Yamashiro T."/>
            <person name="Shiraishi A."/>
            <person name="Satake H."/>
            <person name="Nakayama K."/>
        </authorList>
    </citation>
    <scope>NUCLEOTIDE SEQUENCE</scope>
</reference>
<organism evidence="1">
    <name type="scientific">Tanacetum cinerariifolium</name>
    <name type="common">Dalmatian daisy</name>
    <name type="synonym">Chrysanthemum cinerariifolium</name>
    <dbReference type="NCBI Taxonomy" id="118510"/>
    <lineage>
        <taxon>Eukaryota</taxon>
        <taxon>Viridiplantae</taxon>
        <taxon>Streptophyta</taxon>
        <taxon>Embryophyta</taxon>
        <taxon>Tracheophyta</taxon>
        <taxon>Spermatophyta</taxon>
        <taxon>Magnoliopsida</taxon>
        <taxon>eudicotyledons</taxon>
        <taxon>Gunneridae</taxon>
        <taxon>Pentapetalae</taxon>
        <taxon>asterids</taxon>
        <taxon>campanulids</taxon>
        <taxon>Asterales</taxon>
        <taxon>Asteraceae</taxon>
        <taxon>Asteroideae</taxon>
        <taxon>Anthemideae</taxon>
        <taxon>Anthemidinae</taxon>
        <taxon>Tanacetum</taxon>
    </lineage>
</organism>
<accession>A0A6L2N7L8</accession>
<protein>
    <submittedName>
        <fullName evidence="1">Uncharacterized protein</fullName>
    </submittedName>
</protein>
<proteinExistence type="predicted"/>
<comment type="caution">
    <text evidence="1">The sequence shown here is derived from an EMBL/GenBank/DDBJ whole genome shotgun (WGS) entry which is preliminary data.</text>
</comment>
<name>A0A6L2N7L8_TANCI</name>
<dbReference type="AlphaFoldDB" id="A0A6L2N7L8"/>